<comment type="caution">
    <text evidence="16">The sequence shown here is derived from an EMBL/GenBank/DDBJ whole genome shotgun (WGS) entry which is preliminary data.</text>
</comment>
<feature type="disulfide bond" evidence="10">
    <location>
        <begin position="320"/>
        <end position="334"/>
    </location>
</feature>
<evidence type="ECO:0000313" key="17">
    <source>
        <dbReference type="Proteomes" id="UP001610335"/>
    </source>
</evidence>
<dbReference type="EC" id="3.2.1.14" evidence="2"/>
<sequence length="438" mass="48681">MMLKYGALSLVVTQCVASLRLVTYIDQWHTVGLPGKNRTQGISHAIMAFANSTLFNSDVPEPFKPFEPVSTMRNRFPRDTKVLIAIGGWGDTSGFSEAAKTESSRERYAKNVATMLVSAGFDGVDIDWEYPGGNGGDYRSICNEEKLSEVQNYPLLLQALRKEIGNNKTLSIATPGKREDMIAYTLETGPEIWESVDMINVMSYDLMNRRSNKTMHHSAVANSLDSIHAYLEIGAPPEKLNLGFAFYAKWFTTQPYADCERHPIGCPTVVMENQDGSDNRKSGVVTFEPQNMVPPPTNLQVSTNGICGLTNRLECPNGSCCNADGYCGDTDEYCLGDCQGGYGTCSGPQITDSWSRARKNGKVDQNLGGQYYVDMEENLFWTWDTPSLIQRKFRDIVDTARLGGVMAWSLGEDTYNFEHLRAMQKGVRQRSANNSTRC</sequence>
<dbReference type="Proteomes" id="UP001610335">
    <property type="component" value="Unassembled WGS sequence"/>
</dbReference>
<keyword evidence="17" id="KW-1185">Reference proteome</keyword>
<dbReference type="InterPro" id="IPR050314">
    <property type="entry name" value="Glycosyl_Hydrlase_18"/>
</dbReference>
<keyword evidence="4 11" id="KW-0378">Hydrolase</keyword>
<keyword evidence="13" id="KW-0732">Signal</keyword>
<dbReference type="PROSITE" id="PS51910">
    <property type="entry name" value="GH18_2"/>
    <property type="match status" value="1"/>
</dbReference>
<dbReference type="Pfam" id="PF00704">
    <property type="entry name" value="Glyco_hydro_18"/>
    <property type="match status" value="1"/>
</dbReference>
<comment type="similarity">
    <text evidence="12">Belongs to the glycosyl hydrolase 18 family.</text>
</comment>
<dbReference type="Gene3D" id="3.20.20.80">
    <property type="entry name" value="Glycosidases"/>
    <property type="match status" value="2"/>
</dbReference>
<dbReference type="SMART" id="SM00636">
    <property type="entry name" value="Glyco_18"/>
    <property type="match status" value="1"/>
</dbReference>
<feature type="disulfide bond" evidence="10">
    <location>
        <begin position="315"/>
        <end position="327"/>
    </location>
</feature>
<evidence type="ECO:0000256" key="3">
    <source>
        <dbReference type="ARBA" id="ARBA00022669"/>
    </source>
</evidence>
<protein>
    <recommendedName>
        <fullName evidence="2">chitinase</fullName>
        <ecNumber evidence="2">3.2.1.14</ecNumber>
    </recommendedName>
</protein>
<dbReference type="InterPro" id="IPR011583">
    <property type="entry name" value="Chitinase_II/V-like_cat"/>
</dbReference>
<evidence type="ECO:0000256" key="12">
    <source>
        <dbReference type="RuleBase" id="RU004453"/>
    </source>
</evidence>
<dbReference type="Gene3D" id="3.30.60.10">
    <property type="entry name" value="Endochitinase-like"/>
    <property type="match status" value="1"/>
</dbReference>
<evidence type="ECO:0000256" key="5">
    <source>
        <dbReference type="ARBA" id="ARBA00023024"/>
    </source>
</evidence>
<feature type="chain" id="PRO_5045831661" description="chitinase" evidence="13">
    <location>
        <begin position="19"/>
        <end position="438"/>
    </location>
</feature>
<feature type="domain" description="GH18" evidence="15">
    <location>
        <begin position="19"/>
        <end position="430"/>
    </location>
</feature>
<evidence type="ECO:0000256" key="10">
    <source>
        <dbReference type="PROSITE-ProRule" id="PRU00261"/>
    </source>
</evidence>
<evidence type="ECO:0000256" key="9">
    <source>
        <dbReference type="ARBA" id="ARBA00023326"/>
    </source>
</evidence>
<evidence type="ECO:0000256" key="4">
    <source>
        <dbReference type="ARBA" id="ARBA00022801"/>
    </source>
</evidence>
<gene>
    <name evidence="16" type="ORF">BDW59DRAFT_176981</name>
</gene>
<dbReference type="PANTHER" id="PTHR11177">
    <property type="entry name" value="CHITINASE"/>
    <property type="match status" value="1"/>
</dbReference>
<evidence type="ECO:0000259" key="15">
    <source>
        <dbReference type="PROSITE" id="PS51910"/>
    </source>
</evidence>
<feature type="signal peptide" evidence="13">
    <location>
        <begin position="1"/>
        <end position="18"/>
    </location>
</feature>
<organism evidence="16 17">
    <name type="scientific">Aspergillus cavernicola</name>
    <dbReference type="NCBI Taxonomy" id="176166"/>
    <lineage>
        <taxon>Eukaryota</taxon>
        <taxon>Fungi</taxon>
        <taxon>Dikarya</taxon>
        <taxon>Ascomycota</taxon>
        <taxon>Pezizomycotina</taxon>
        <taxon>Eurotiomycetes</taxon>
        <taxon>Eurotiomycetidae</taxon>
        <taxon>Eurotiales</taxon>
        <taxon>Aspergillaceae</taxon>
        <taxon>Aspergillus</taxon>
        <taxon>Aspergillus subgen. Nidulantes</taxon>
    </lineage>
</organism>
<keyword evidence="8 11" id="KW-0326">Glycosidase</keyword>
<dbReference type="InterPro" id="IPR001579">
    <property type="entry name" value="Glyco_hydro_18_chit_AS"/>
</dbReference>
<dbReference type="SUPFAM" id="SSF51445">
    <property type="entry name" value="(Trans)glycosidases"/>
    <property type="match status" value="1"/>
</dbReference>
<keyword evidence="9" id="KW-0624">Polysaccharide degradation</keyword>
<evidence type="ECO:0000256" key="8">
    <source>
        <dbReference type="ARBA" id="ARBA00023295"/>
    </source>
</evidence>
<evidence type="ECO:0000256" key="11">
    <source>
        <dbReference type="RuleBase" id="RU000489"/>
    </source>
</evidence>
<evidence type="ECO:0000256" key="7">
    <source>
        <dbReference type="ARBA" id="ARBA00023277"/>
    </source>
</evidence>
<keyword evidence="5" id="KW-0146">Chitin degradation</keyword>
<dbReference type="PROSITE" id="PS50941">
    <property type="entry name" value="CHIT_BIND_I_2"/>
    <property type="match status" value="1"/>
</dbReference>
<keyword evidence="7" id="KW-0119">Carbohydrate metabolism</keyword>
<comment type="caution">
    <text evidence="10">Lacks conserved residue(s) required for the propagation of feature annotation.</text>
</comment>
<dbReference type="InterPro" id="IPR001002">
    <property type="entry name" value="Chitin-bd_1"/>
</dbReference>
<keyword evidence="6" id="KW-0843">Virulence</keyword>
<keyword evidence="3 10" id="KW-0147">Chitin-binding</keyword>
<dbReference type="CDD" id="cd11618">
    <property type="entry name" value="ChtBD1_1"/>
    <property type="match status" value="1"/>
</dbReference>
<evidence type="ECO:0000313" key="16">
    <source>
        <dbReference type="EMBL" id="KAL2812439.1"/>
    </source>
</evidence>
<evidence type="ECO:0000256" key="13">
    <source>
        <dbReference type="SAM" id="SignalP"/>
    </source>
</evidence>
<dbReference type="PROSITE" id="PS01095">
    <property type="entry name" value="GH18_1"/>
    <property type="match status" value="1"/>
</dbReference>
<name>A0ABR4HAD2_9EURO</name>
<feature type="domain" description="Chitin-binding type-1" evidence="14">
    <location>
        <begin position="304"/>
        <end position="347"/>
    </location>
</feature>
<dbReference type="SUPFAM" id="SSF57016">
    <property type="entry name" value="Plant lectins/antimicrobial peptides"/>
    <property type="match status" value="1"/>
</dbReference>
<proteinExistence type="inferred from homology"/>
<reference evidence="16 17" key="1">
    <citation type="submission" date="2024-07" db="EMBL/GenBank/DDBJ databases">
        <title>Section-level genome sequencing and comparative genomics of Aspergillus sections Usti and Cavernicolus.</title>
        <authorList>
            <consortium name="Lawrence Berkeley National Laboratory"/>
            <person name="Nybo J.L."/>
            <person name="Vesth T.C."/>
            <person name="Theobald S."/>
            <person name="Frisvad J.C."/>
            <person name="Larsen T.O."/>
            <person name="Kjaerboelling I."/>
            <person name="Rothschild-Mancinelli K."/>
            <person name="Lyhne E.K."/>
            <person name="Kogle M.E."/>
            <person name="Barry K."/>
            <person name="Clum A."/>
            <person name="Na H."/>
            <person name="Ledsgaard L."/>
            <person name="Lin J."/>
            <person name="Lipzen A."/>
            <person name="Kuo A."/>
            <person name="Riley R."/>
            <person name="Mondo S."/>
            <person name="LaButti K."/>
            <person name="Haridas S."/>
            <person name="Pangalinan J."/>
            <person name="Salamov A.A."/>
            <person name="Simmons B.A."/>
            <person name="Magnuson J.K."/>
            <person name="Chen J."/>
            <person name="Drula E."/>
            <person name="Henrissat B."/>
            <person name="Wiebenga A."/>
            <person name="Lubbers R.J."/>
            <person name="Gomes A.C."/>
            <person name="Makela M.R."/>
            <person name="Stajich J."/>
            <person name="Grigoriev I.V."/>
            <person name="Mortensen U.H."/>
            <person name="De vries R.P."/>
            <person name="Baker S.E."/>
            <person name="Andersen M.R."/>
        </authorList>
    </citation>
    <scope>NUCLEOTIDE SEQUENCE [LARGE SCALE GENOMIC DNA]</scope>
    <source>
        <strain evidence="16 17">CBS 600.67</strain>
    </source>
</reference>
<dbReference type="InterPro" id="IPR017853">
    <property type="entry name" value="GH"/>
</dbReference>
<evidence type="ECO:0000256" key="1">
    <source>
        <dbReference type="ARBA" id="ARBA00000822"/>
    </source>
</evidence>
<dbReference type="EMBL" id="JBFXLS010000181">
    <property type="protein sequence ID" value="KAL2812439.1"/>
    <property type="molecule type" value="Genomic_DNA"/>
</dbReference>
<evidence type="ECO:0000256" key="6">
    <source>
        <dbReference type="ARBA" id="ARBA00023026"/>
    </source>
</evidence>
<evidence type="ECO:0000259" key="14">
    <source>
        <dbReference type="PROSITE" id="PS50941"/>
    </source>
</evidence>
<dbReference type="GO" id="GO:0016787">
    <property type="term" value="F:hydrolase activity"/>
    <property type="evidence" value="ECO:0007669"/>
    <property type="project" value="UniProtKB-KW"/>
</dbReference>
<dbReference type="InterPro" id="IPR001223">
    <property type="entry name" value="Glyco_hydro18_cat"/>
</dbReference>
<evidence type="ECO:0000256" key="2">
    <source>
        <dbReference type="ARBA" id="ARBA00012729"/>
    </source>
</evidence>
<dbReference type="PANTHER" id="PTHR11177:SF337">
    <property type="entry name" value="CHITINASE"/>
    <property type="match status" value="1"/>
</dbReference>
<accession>A0ABR4HAD2</accession>
<dbReference type="InterPro" id="IPR036861">
    <property type="entry name" value="Endochitinase-like_sf"/>
</dbReference>
<keyword evidence="10" id="KW-1015">Disulfide bond</keyword>
<comment type="catalytic activity">
    <reaction evidence="1">
        <text>Random endo-hydrolysis of N-acetyl-beta-D-glucosaminide (1-&gt;4)-beta-linkages in chitin and chitodextrins.</text>
        <dbReference type="EC" id="3.2.1.14"/>
    </reaction>
</comment>